<dbReference type="PANTHER" id="PTHR31157:SF1">
    <property type="entry name" value="SCP DOMAIN-CONTAINING PROTEIN"/>
    <property type="match status" value="1"/>
</dbReference>
<dbReference type="PANTHER" id="PTHR31157">
    <property type="entry name" value="SCP DOMAIN-CONTAINING PROTEIN"/>
    <property type="match status" value="1"/>
</dbReference>
<dbReference type="InterPro" id="IPR014044">
    <property type="entry name" value="CAP_dom"/>
</dbReference>
<name>A0ABP3MQC0_SACER</name>
<evidence type="ECO:0000313" key="4">
    <source>
        <dbReference type="Proteomes" id="UP001500729"/>
    </source>
</evidence>
<keyword evidence="4" id="KW-1185">Reference proteome</keyword>
<dbReference type="EMBL" id="BAAAGS010000011">
    <property type="protein sequence ID" value="GAA0522801.1"/>
    <property type="molecule type" value="Genomic_DNA"/>
</dbReference>
<evidence type="ECO:0000313" key="3">
    <source>
        <dbReference type="EMBL" id="GAA0522801.1"/>
    </source>
</evidence>
<evidence type="ECO:0000259" key="2">
    <source>
        <dbReference type="Pfam" id="PF00188"/>
    </source>
</evidence>
<proteinExistence type="predicted"/>
<dbReference type="Gene3D" id="3.40.33.10">
    <property type="entry name" value="CAP"/>
    <property type="match status" value="1"/>
</dbReference>
<keyword evidence="1" id="KW-0732">Signal</keyword>
<organism evidence="3 4">
    <name type="scientific">Saccharopolyspora erythraea</name>
    <name type="common">Streptomyces erythraeus</name>
    <dbReference type="NCBI Taxonomy" id="1836"/>
    <lineage>
        <taxon>Bacteria</taxon>
        <taxon>Bacillati</taxon>
        <taxon>Actinomycetota</taxon>
        <taxon>Actinomycetes</taxon>
        <taxon>Pseudonocardiales</taxon>
        <taxon>Pseudonocardiaceae</taxon>
        <taxon>Saccharopolyspora</taxon>
    </lineage>
</organism>
<feature type="signal peptide" evidence="1">
    <location>
        <begin position="1"/>
        <end position="33"/>
    </location>
</feature>
<evidence type="ECO:0000256" key="1">
    <source>
        <dbReference type="SAM" id="SignalP"/>
    </source>
</evidence>
<feature type="domain" description="SCP" evidence="2">
    <location>
        <begin position="49"/>
        <end position="161"/>
    </location>
</feature>
<feature type="chain" id="PRO_5045391867" description="SCP domain-containing protein" evidence="1">
    <location>
        <begin position="34"/>
        <end position="163"/>
    </location>
</feature>
<dbReference type="Proteomes" id="UP001500729">
    <property type="component" value="Unassembled WGS sequence"/>
</dbReference>
<dbReference type="CDD" id="cd05379">
    <property type="entry name" value="CAP_bacterial"/>
    <property type="match status" value="1"/>
</dbReference>
<dbReference type="Pfam" id="PF00188">
    <property type="entry name" value="CAP"/>
    <property type="match status" value="1"/>
</dbReference>
<accession>A0ABP3MQC0</accession>
<comment type="caution">
    <text evidence="3">The sequence shown here is derived from an EMBL/GenBank/DDBJ whole genome shotgun (WGS) entry which is preliminary data.</text>
</comment>
<dbReference type="SUPFAM" id="SSF55797">
    <property type="entry name" value="PR-1-like"/>
    <property type="match status" value="1"/>
</dbReference>
<reference evidence="4" key="1">
    <citation type="journal article" date="2019" name="Int. J. Syst. Evol. Microbiol.">
        <title>The Global Catalogue of Microorganisms (GCM) 10K type strain sequencing project: providing services to taxonomists for standard genome sequencing and annotation.</title>
        <authorList>
            <consortium name="The Broad Institute Genomics Platform"/>
            <consortium name="The Broad Institute Genome Sequencing Center for Infectious Disease"/>
            <person name="Wu L."/>
            <person name="Ma J."/>
        </authorList>
    </citation>
    <scope>NUCLEOTIDE SEQUENCE [LARGE SCALE GENOMIC DNA]</scope>
    <source>
        <strain evidence="4">JCM 10303</strain>
    </source>
</reference>
<gene>
    <name evidence="3" type="ORF">GCM10009533_22550</name>
</gene>
<sequence>MGSLPAVTRSKFQRSVIAVSAAAALLSAGGALALSPAASADSSAEGRVVELVNQARAGAGCAAVKADSRLADAAQAHSADMANRSYFAHTSQDGSTFSQRITRAGYPSPGAENIAMGQQTAEQVMDAWMKSPGHKANILNCSLKTIGVGVEPSGWYWTQDFGR</sequence>
<dbReference type="InterPro" id="IPR035940">
    <property type="entry name" value="CAP_sf"/>
</dbReference>
<protein>
    <recommendedName>
        <fullName evidence="2">SCP domain-containing protein</fullName>
    </recommendedName>
</protein>